<keyword evidence="1" id="KW-0472">Membrane</keyword>
<organism evidence="2 3">
    <name type="scientific">Ancylostoma ceylanicum</name>
    <dbReference type="NCBI Taxonomy" id="53326"/>
    <lineage>
        <taxon>Eukaryota</taxon>
        <taxon>Metazoa</taxon>
        <taxon>Ecdysozoa</taxon>
        <taxon>Nematoda</taxon>
        <taxon>Chromadorea</taxon>
        <taxon>Rhabditida</taxon>
        <taxon>Rhabditina</taxon>
        <taxon>Rhabditomorpha</taxon>
        <taxon>Strongyloidea</taxon>
        <taxon>Ancylostomatidae</taxon>
        <taxon>Ancylostomatinae</taxon>
        <taxon>Ancylostoma</taxon>
    </lineage>
</organism>
<dbReference type="OrthoDB" id="411632at2759"/>
<dbReference type="EMBL" id="JARK01001372">
    <property type="protein sequence ID" value="EYC15790.1"/>
    <property type="molecule type" value="Genomic_DNA"/>
</dbReference>
<evidence type="ECO:0000256" key="1">
    <source>
        <dbReference type="SAM" id="Phobius"/>
    </source>
</evidence>
<accession>A0A016UKP3</accession>
<keyword evidence="1" id="KW-1133">Transmembrane helix</keyword>
<dbReference type="Proteomes" id="UP000024635">
    <property type="component" value="Unassembled WGS sequence"/>
</dbReference>
<evidence type="ECO:0000313" key="2">
    <source>
        <dbReference type="EMBL" id="EYC15790.1"/>
    </source>
</evidence>
<feature type="transmembrane region" description="Helical" evidence="1">
    <location>
        <begin position="45"/>
        <end position="69"/>
    </location>
</feature>
<keyword evidence="3" id="KW-1185">Reference proteome</keyword>
<name>A0A016UKP3_9BILA</name>
<sequence>MVVLGGAVLDGLVREGVVLDGVILEGVNLDGVGLDAVALGRKMRLVATVGLGLVVTLVVVVVTSVNLIFKSKEQLSTH</sequence>
<comment type="caution">
    <text evidence="2">The sequence shown here is derived from an EMBL/GenBank/DDBJ whole genome shotgun (WGS) entry which is preliminary data.</text>
</comment>
<keyword evidence="1" id="KW-0812">Transmembrane</keyword>
<dbReference type="AlphaFoldDB" id="A0A016UKP3"/>
<proteinExistence type="predicted"/>
<reference evidence="3" key="1">
    <citation type="journal article" date="2015" name="Nat. Genet.">
        <title>The genome and transcriptome of the zoonotic hookworm Ancylostoma ceylanicum identify infection-specific gene families.</title>
        <authorList>
            <person name="Schwarz E.M."/>
            <person name="Hu Y."/>
            <person name="Antoshechkin I."/>
            <person name="Miller M.M."/>
            <person name="Sternberg P.W."/>
            <person name="Aroian R.V."/>
        </authorList>
    </citation>
    <scope>NUCLEOTIDE SEQUENCE</scope>
    <source>
        <strain evidence="3">HY135</strain>
    </source>
</reference>
<gene>
    <name evidence="2" type="primary">Acey_s0036.g3358</name>
    <name evidence="2" type="ORF">Y032_0036g3358</name>
</gene>
<evidence type="ECO:0000313" key="3">
    <source>
        <dbReference type="Proteomes" id="UP000024635"/>
    </source>
</evidence>
<protein>
    <submittedName>
        <fullName evidence="2">Uncharacterized protein</fullName>
    </submittedName>
</protein>